<reference evidence="3 4" key="1">
    <citation type="submission" date="2019-03" db="EMBL/GenBank/DDBJ databases">
        <title>Draft genome sequences of novel Actinobacteria.</title>
        <authorList>
            <person name="Sahin N."/>
            <person name="Ay H."/>
            <person name="Saygin H."/>
        </authorList>
    </citation>
    <scope>NUCLEOTIDE SEQUENCE [LARGE SCALE GENOMIC DNA]</scope>
    <source>
        <strain evidence="3 4">CH32</strain>
    </source>
</reference>
<evidence type="ECO:0000313" key="3">
    <source>
        <dbReference type="EMBL" id="TDD39363.1"/>
    </source>
</evidence>
<organism evidence="3 4">
    <name type="scientific">Nonomuraea terrae</name>
    <dbReference type="NCBI Taxonomy" id="2530383"/>
    <lineage>
        <taxon>Bacteria</taxon>
        <taxon>Bacillati</taxon>
        <taxon>Actinomycetota</taxon>
        <taxon>Actinomycetes</taxon>
        <taxon>Streptosporangiales</taxon>
        <taxon>Streptosporangiaceae</taxon>
        <taxon>Nonomuraea</taxon>
    </lineage>
</organism>
<evidence type="ECO:0000259" key="2">
    <source>
        <dbReference type="SMART" id="SM00331"/>
    </source>
</evidence>
<dbReference type="OrthoDB" id="118142at2"/>
<dbReference type="EMBL" id="SMKQ01000168">
    <property type="protein sequence ID" value="TDD39363.1"/>
    <property type="molecule type" value="Genomic_DNA"/>
</dbReference>
<evidence type="ECO:0000256" key="1">
    <source>
        <dbReference type="ARBA" id="ARBA00022801"/>
    </source>
</evidence>
<name>A0A4R4Y563_9ACTN</name>
<gene>
    <name evidence="3" type="ORF">E1286_35435</name>
</gene>
<evidence type="ECO:0000313" key="4">
    <source>
        <dbReference type="Proteomes" id="UP000295302"/>
    </source>
</evidence>
<dbReference type="Proteomes" id="UP000295302">
    <property type="component" value="Unassembled WGS sequence"/>
</dbReference>
<dbReference type="SMART" id="SM00331">
    <property type="entry name" value="PP2C_SIG"/>
    <property type="match status" value="1"/>
</dbReference>
<dbReference type="InterPro" id="IPR052016">
    <property type="entry name" value="Bact_Sigma-Reg"/>
</dbReference>
<dbReference type="GO" id="GO:0016791">
    <property type="term" value="F:phosphatase activity"/>
    <property type="evidence" value="ECO:0007669"/>
    <property type="project" value="TreeGrafter"/>
</dbReference>
<feature type="non-terminal residue" evidence="3">
    <location>
        <position position="201"/>
    </location>
</feature>
<comment type="caution">
    <text evidence="3">The sequence shown here is derived from an EMBL/GenBank/DDBJ whole genome shotgun (WGS) entry which is preliminary data.</text>
</comment>
<accession>A0A4R4Y563</accession>
<sequence length="201" mass="21739">MLDHAHTHLSNAMRFQRTQRIALALQNYLLPDPPRVPGLEITARYRPSAAAAEIGGDWYDSFRLPDGSAVLTVGDVAGHDLAAAVTMSQLRNMLRGLAMDRREPPGDILRRLNIAAESLYPDVTATCVLARLNGPLGGGWRLEYAVAGHPPPLLVTPRGEARYLEDGLSPLLGVTCDMPRDSATATLPPHSTLLLYTDGLV</sequence>
<dbReference type="Pfam" id="PF07228">
    <property type="entry name" value="SpoIIE"/>
    <property type="match status" value="1"/>
</dbReference>
<dbReference type="SUPFAM" id="SSF81606">
    <property type="entry name" value="PP2C-like"/>
    <property type="match status" value="1"/>
</dbReference>
<dbReference type="InterPro" id="IPR001932">
    <property type="entry name" value="PPM-type_phosphatase-like_dom"/>
</dbReference>
<dbReference type="Gene3D" id="3.60.40.10">
    <property type="entry name" value="PPM-type phosphatase domain"/>
    <property type="match status" value="1"/>
</dbReference>
<keyword evidence="4" id="KW-1185">Reference proteome</keyword>
<dbReference type="AlphaFoldDB" id="A0A4R4Y563"/>
<proteinExistence type="predicted"/>
<dbReference type="InterPro" id="IPR036457">
    <property type="entry name" value="PPM-type-like_dom_sf"/>
</dbReference>
<feature type="domain" description="PPM-type phosphatase" evidence="2">
    <location>
        <begin position="36"/>
        <end position="201"/>
    </location>
</feature>
<dbReference type="PANTHER" id="PTHR43156:SF2">
    <property type="entry name" value="STAGE II SPORULATION PROTEIN E"/>
    <property type="match status" value="1"/>
</dbReference>
<dbReference type="PANTHER" id="PTHR43156">
    <property type="entry name" value="STAGE II SPORULATION PROTEIN E-RELATED"/>
    <property type="match status" value="1"/>
</dbReference>
<keyword evidence="1" id="KW-0378">Hydrolase</keyword>
<protein>
    <submittedName>
        <fullName evidence="3">Serine/threonine-protein phosphatase</fullName>
    </submittedName>
</protein>